<dbReference type="PANTHER" id="PTHR14136:SF17">
    <property type="entry name" value="BTB_POZ DOMAIN-CONTAINING PROTEIN KCTD9"/>
    <property type="match status" value="1"/>
</dbReference>
<sequence length="481" mass="53536">MANAEHLELIKQGVEVWNQWREKNPDIVPDLSQIKLDGVDLREANLHGAQLSAASLRGVILCGADLRGGRRYREELHRGKRISSKLFQAKLGFTELDIIDLRDNDLSKADLRRVNLSKAILFGVDFQNANFSGVDLRDADLCAVDLREAKLYGARLGSFDLSDLDLNGLDLHGVDLCNADLSRTQALRTNFERAILTGACLEDWHINSATKFDGVICEYVYLKTNQQERRPREGRFKPGEFSALFQQAVDTVDLIFKDGIDWQAFFQSFQDLRSQYEDQDLSIQAIEKKRGGAFVVRLEVAEGADKALIESSAKELYLSEIKALEAQYEERLRLQGQHLDDSRQTIEVERRDKASLMAVMSTMASTQQGPKYDLRNAQFVGGFAETVHGDQVGGTINNQATETPSLAEAAAEIQNLLKQLEASNPIATEAEQTAFLNVMIPPTRRERLIGALKAAGGEAIEKVPYGAVLKALVEGWQEPNG</sequence>
<accession>A0A928ZWI3</accession>
<name>A0A928ZWI3_LEPEC</name>
<dbReference type="Gene3D" id="2.160.20.80">
    <property type="entry name" value="E3 ubiquitin-protein ligase SopA"/>
    <property type="match status" value="1"/>
</dbReference>
<dbReference type="RefSeq" id="WP_193994652.1">
    <property type="nucleotide sequence ID" value="NZ_JADEXP010000194.1"/>
</dbReference>
<dbReference type="Proteomes" id="UP000615026">
    <property type="component" value="Unassembled WGS sequence"/>
</dbReference>
<comment type="caution">
    <text evidence="1">The sequence shown here is derived from an EMBL/GenBank/DDBJ whole genome shotgun (WGS) entry which is preliminary data.</text>
</comment>
<dbReference type="InterPro" id="IPR001646">
    <property type="entry name" value="5peptide_repeat"/>
</dbReference>
<dbReference type="Pfam" id="PF00805">
    <property type="entry name" value="Pentapeptide"/>
    <property type="match status" value="3"/>
</dbReference>
<organism evidence="1 2">
    <name type="scientific">Leptolyngbya cf. ectocarpi LEGE 11479</name>
    <dbReference type="NCBI Taxonomy" id="1828722"/>
    <lineage>
        <taxon>Bacteria</taxon>
        <taxon>Bacillati</taxon>
        <taxon>Cyanobacteriota</taxon>
        <taxon>Cyanophyceae</taxon>
        <taxon>Leptolyngbyales</taxon>
        <taxon>Leptolyngbyaceae</taxon>
        <taxon>Leptolyngbya group</taxon>
        <taxon>Leptolyngbya</taxon>
    </lineage>
</organism>
<reference evidence="1" key="1">
    <citation type="submission" date="2020-10" db="EMBL/GenBank/DDBJ databases">
        <authorList>
            <person name="Castelo-Branco R."/>
            <person name="Eusebio N."/>
            <person name="Adriana R."/>
            <person name="Vieira A."/>
            <person name="Brugerolle De Fraissinette N."/>
            <person name="Rezende De Castro R."/>
            <person name="Schneider M.P."/>
            <person name="Vasconcelos V."/>
            <person name="Leao P.N."/>
        </authorList>
    </citation>
    <scope>NUCLEOTIDE SEQUENCE</scope>
    <source>
        <strain evidence="1">LEGE 11479</strain>
    </source>
</reference>
<evidence type="ECO:0000313" key="2">
    <source>
        <dbReference type="Proteomes" id="UP000615026"/>
    </source>
</evidence>
<dbReference type="AlphaFoldDB" id="A0A928ZWI3"/>
<dbReference type="InterPro" id="IPR051082">
    <property type="entry name" value="Pentapeptide-BTB/POZ_domain"/>
</dbReference>
<gene>
    <name evidence="1" type="ORF">IQ260_18895</name>
</gene>
<dbReference type="EMBL" id="JADEXP010000194">
    <property type="protein sequence ID" value="MBE9068718.1"/>
    <property type="molecule type" value="Genomic_DNA"/>
</dbReference>
<protein>
    <submittedName>
        <fullName evidence="1">Pentapeptide repeat-containing protein</fullName>
    </submittedName>
</protein>
<dbReference type="SUPFAM" id="SSF141571">
    <property type="entry name" value="Pentapeptide repeat-like"/>
    <property type="match status" value="1"/>
</dbReference>
<dbReference type="PANTHER" id="PTHR14136">
    <property type="entry name" value="BTB_POZ DOMAIN-CONTAINING PROTEIN KCTD9"/>
    <property type="match status" value="1"/>
</dbReference>
<keyword evidence="2" id="KW-1185">Reference proteome</keyword>
<evidence type="ECO:0000313" key="1">
    <source>
        <dbReference type="EMBL" id="MBE9068718.1"/>
    </source>
</evidence>
<proteinExistence type="predicted"/>